<keyword evidence="1" id="KW-0677">Repeat</keyword>
<dbReference type="Proteomes" id="UP000193498">
    <property type="component" value="Unassembled WGS sequence"/>
</dbReference>
<dbReference type="STRING" id="1314790.A0A1Y1X465"/>
<feature type="repeat" description="PPR" evidence="2">
    <location>
        <begin position="209"/>
        <end position="242"/>
    </location>
</feature>
<dbReference type="Pfam" id="PF13812">
    <property type="entry name" value="PPR_3"/>
    <property type="match status" value="2"/>
</dbReference>
<sequence>MHAWKGLLKSSLKKNDDKSFQKYFKTFKSLAGVPDLKIYSQLVDISLKSKNTATARDLILEMARLKYPVLPQFNSMLKMLIEQKGLDSGITFKDQILLTGVDTSTSTYAILLNQASKSRRMDVASLLLEEMKVRNIPLNIVLIDMLITGYFKVHDIKSALHWFQQISNLQLEPSVVTYTAIIQGYLNNGYFRKADEWFTEMKCTKYKPNVYTYTSLIHAYANVSLEKVDQLWDEMAQFGIQPNVVTYKSYANAHISHREYARAIEIFQRMKDLEGFSDTIWLNNFLSALLKNHRFQEIMTVYQDVKNTKVADIVTYNIVLNSYLKQGNSKGALELYQEMKRRQLSLDTSTFNTLLHGLVKLKDFTNIERIHNDMLQQNVKADAITRNIMTMAHVKTGGVRFALSQLEEVYHSKDSTPQLTINPYNTLLTCSIHDSLSSGIIDDIWKQFQRQKISPDIRTYNIVLRKCLDENQHKSFQQTLQLIRDKQLTPDAVTLNLKLEYGLSRKDTSQIEWIMKEFRRYRIRPTTETWNVMLTGLFNMKKYSEVLKKYHDLCRLKEHLPTLFTYSVVMNAYNRLGQHDMVESIFKRVENEPRLNQDLSPLISIMIDSAGFNSGLEKVKEIWHSVGKYPVTVNNWNTYFEALLRHKDFCSAIEEFKIFLQSGNEPDMKTARTIVLPFLSDGHAQTRELLELFEASRPRLYSTFPDSWKQHLTV</sequence>
<keyword evidence="4" id="KW-1185">Reference proteome</keyword>
<dbReference type="PANTHER" id="PTHR47941">
    <property type="entry name" value="PENTATRICOPEPTIDE REPEAT-CONTAINING PROTEIN 3, MITOCHONDRIAL"/>
    <property type="match status" value="1"/>
</dbReference>
<feature type="repeat" description="PPR" evidence="2">
    <location>
        <begin position="347"/>
        <end position="381"/>
    </location>
</feature>
<reference evidence="3 4" key="1">
    <citation type="submission" date="2016-07" db="EMBL/GenBank/DDBJ databases">
        <title>Pervasive Adenine N6-methylation of Active Genes in Fungi.</title>
        <authorList>
            <consortium name="DOE Joint Genome Institute"/>
            <person name="Mondo S.J."/>
            <person name="Dannebaum R.O."/>
            <person name="Kuo R.C."/>
            <person name="Labutti K."/>
            <person name="Haridas S."/>
            <person name="Kuo A."/>
            <person name="Salamov A."/>
            <person name="Ahrendt S.R."/>
            <person name="Lipzen A."/>
            <person name="Sullivan W."/>
            <person name="Andreopoulos W.B."/>
            <person name="Clum A."/>
            <person name="Lindquist E."/>
            <person name="Daum C."/>
            <person name="Ramamoorthy G.K."/>
            <person name="Gryganskyi A."/>
            <person name="Culley D."/>
            <person name="Magnuson J.K."/>
            <person name="James T.Y."/>
            <person name="O'Malley M.A."/>
            <person name="Stajich J.E."/>
            <person name="Spatafora J.W."/>
            <person name="Visel A."/>
            <person name="Grigoriev I.V."/>
        </authorList>
    </citation>
    <scope>NUCLEOTIDE SEQUENCE [LARGE SCALE GENOMIC DNA]</scope>
    <source>
        <strain evidence="3 4">CBS 931.73</strain>
    </source>
</reference>
<dbReference type="OrthoDB" id="185373at2759"/>
<dbReference type="SUPFAM" id="SSF81901">
    <property type="entry name" value="HCP-like"/>
    <property type="match status" value="1"/>
</dbReference>
<dbReference type="Pfam" id="PF01535">
    <property type="entry name" value="PPR"/>
    <property type="match status" value="3"/>
</dbReference>
<accession>A0A1Y1X465</accession>
<dbReference type="Gene3D" id="1.25.40.10">
    <property type="entry name" value="Tetratricopeptide repeat domain"/>
    <property type="match status" value="5"/>
</dbReference>
<dbReference type="InParanoid" id="A0A1Y1X465"/>
<comment type="caution">
    <text evidence="3">The sequence shown here is derived from an EMBL/GenBank/DDBJ whole genome shotgun (WGS) entry which is preliminary data.</text>
</comment>
<dbReference type="EMBL" id="MCFE01000734">
    <property type="protein sequence ID" value="ORX80599.1"/>
    <property type="molecule type" value="Genomic_DNA"/>
</dbReference>
<evidence type="ECO:0000256" key="1">
    <source>
        <dbReference type="ARBA" id="ARBA00022737"/>
    </source>
</evidence>
<dbReference type="InterPro" id="IPR002885">
    <property type="entry name" value="PPR_rpt"/>
</dbReference>
<dbReference type="AlphaFoldDB" id="A0A1Y1X465"/>
<evidence type="ECO:0000256" key="2">
    <source>
        <dbReference type="PROSITE-ProRule" id="PRU00708"/>
    </source>
</evidence>
<dbReference type="PROSITE" id="PS51375">
    <property type="entry name" value="PPR"/>
    <property type="match status" value="5"/>
</dbReference>
<feature type="repeat" description="PPR" evidence="2">
    <location>
        <begin position="312"/>
        <end position="346"/>
    </location>
</feature>
<proteinExistence type="predicted"/>
<feature type="repeat" description="PPR" evidence="2">
    <location>
        <begin position="104"/>
        <end position="138"/>
    </location>
</feature>
<feature type="repeat" description="PPR" evidence="2">
    <location>
        <begin position="174"/>
        <end position="208"/>
    </location>
</feature>
<gene>
    <name evidence="3" type="ORF">K493DRAFT_308288</name>
</gene>
<evidence type="ECO:0000313" key="4">
    <source>
        <dbReference type="Proteomes" id="UP000193498"/>
    </source>
</evidence>
<dbReference type="NCBIfam" id="TIGR00756">
    <property type="entry name" value="PPR"/>
    <property type="match status" value="3"/>
</dbReference>
<dbReference type="Pfam" id="PF13041">
    <property type="entry name" value="PPR_2"/>
    <property type="match status" value="2"/>
</dbReference>
<dbReference type="InterPro" id="IPR011990">
    <property type="entry name" value="TPR-like_helical_dom_sf"/>
</dbReference>
<evidence type="ECO:0000313" key="3">
    <source>
        <dbReference type="EMBL" id="ORX80599.1"/>
    </source>
</evidence>
<organism evidence="3 4">
    <name type="scientific">Basidiobolus meristosporus CBS 931.73</name>
    <dbReference type="NCBI Taxonomy" id="1314790"/>
    <lineage>
        <taxon>Eukaryota</taxon>
        <taxon>Fungi</taxon>
        <taxon>Fungi incertae sedis</taxon>
        <taxon>Zoopagomycota</taxon>
        <taxon>Entomophthoromycotina</taxon>
        <taxon>Basidiobolomycetes</taxon>
        <taxon>Basidiobolales</taxon>
        <taxon>Basidiobolaceae</taxon>
        <taxon>Basidiobolus</taxon>
    </lineage>
</organism>
<protein>
    <submittedName>
        <fullName evidence="3">TPR-like protein</fullName>
    </submittedName>
</protein>
<name>A0A1Y1X465_9FUNG</name>